<proteinExistence type="predicted"/>
<evidence type="ECO:0000256" key="1">
    <source>
        <dbReference type="ARBA" id="ARBA00000085"/>
    </source>
</evidence>
<evidence type="ECO:0000256" key="8">
    <source>
        <dbReference type="ARBA" id="ARBA00023012"/>
    </source>
</evidence>
<feature type="transmembrane region" description="Helical" evidence="10">
    <location>
        <begin position="133"/>
        <end position="152"/>
    </location>
</feature>
<evidence type="ECO:0000259" key="11">
    <source>
        <dbReference type="Pfam" id="PF07730"/>
    </source>
</evidence>
<evidence type="ECO:0000313" key="13">
    <source>
        <dbReference type="Proteomes" id="UP000198251"/>
    </source>
</evidence>
<dbReference type="AlphaFoldDB" id="A0A1C5GCM8"/>
<organism evidence="12 13">
    <name type="scientific">Micromonospora echinofusca</name>
    <dbReference type="NCBI Taxonomy" id="47858"/>
    <lineage>
        <taxon>Bacteria</taxon>
        <taxon>Bacillati</taxon>
        <taxon>Actinomycetota</taxon>
        <taxon>Actinomycetes</taxon>
        <taxon>Micromonosporales</taxon>
        <taxon>Micromonosporaceae</taxon>
        <taxon>Micromonospora</taxon>
    </lineage>
</organism>
<evidence type="ECO:0000256" key="9">
    <source>
        <dbReference type="SAM" id="MobiDB-lite"/>
    </source>
</evidence>
<keyword evidence="8" id="KW-0902">Two-component regulatory system</keyword>
<dbReference type="RefSeq" id="WP_089001314.1">
    <property type="nucleotide sequence ID" value="NZ_LT607733.1"/>
</dbReference>
<name>A0A1C5GCM8_MICEH</name>
<keyword evidence="13" id="KW-1185">Reference proteome</keyword>
<reference evidence="12 13" key="1">
    <citation type="submission" date="2016-06" db="EMBL/GenBank/DDBJ databases">
        <authorList>
            <person name="Kjaerup R.B."/>
            <person name="Dalgaard T.S."/>
            <person name="Juul-Madsen H.R."/>
        </authorList>
    </citation>
    <scope>NUCLEOTIDE SEQUENCE [LARGE SCALE GENOMIC DNA]</scope>
    <source>
        <strain evidence="12 13">DSM 43913</strain>
    </source>
</reference>
<dbReference type="Gene3D" id="3.30.565.10">
    <property type="entry name" value="Histidine kinase-like ATPase, C-terminal domain"/>
    <property type="match status" value="1"/>
</dbReference>
<protein>
    <recommendedName>
        <fullName evidence="2">histidine kinase</fullName>
        <ecNumber evidence="2">2.7.13.3</ecNumber>
    </recommendedName>
</protein>
<comment type="catalytic activity">
    <reaction evidence="1">
        <text>ATP + protein L-histidine = ADP + protein N-phospho-L-histidine.</text>
        <dbReference type="EC" id="2.7.13.3"/>
    </reaction>
</comment>
<feature type="domain" description="Signal transduction histidine kinase subgroup 3 dimerisation and phosphoacceptor" evidence="11">
    <location>
        <begin position="188"/>
        <end position="253"/>
    </location>
</feature>
<dbReference type="GeneID" id="95803640"/>
<feature type="transmembrane region" description="Helical" evidence="10">
    <location>
        <begin position="107"/>
        <end position="127"/>
    </location>
</feature>
<dbReference type="InterPro" id="IPR011712">
    <property type="entry name" value="Sig_transdc_His_kin_sub3_dim/P"/>
</dbReference>
<dbReference type="PANTHER" id="PTHR24421:SF10">
    <property type="entry name" value="NITRATE_NITRITE SENSOR PROTEIN NARQ"/>
    <property type="match status" value="1"/>
</dbReference>
<dbReference type="EMBL" id="LT607733">
    <property type="protein sequence ID" value="SCG17599.1"/>
    <property type="molecule type" value="Genomic_DNA"/>
</dbReference>
<keyword evidence="3" id="KW-0597">Phosphoprotein</keyword>
<dbReference type="CDD" id="cd16917">
    <property type="entry name" value="HATPase_UhpB-NarQ-NarX-like"/>
    <property type="match status" value="1"/>
</dbReference>
<evidence type="ECO:0000256" key="7">
    <source>
        <dbReference type="ARBA" id="ARBA00022840"/>
    </source>
</evidence>
<dbReference type="GO" id="GO:0016020">
    <property type="term" value="C:membrane"/>
    <property type="evidence" value="ECO:0007669"/>
    <property type="project" value="InterPro"/>
</dbReference>
<dbReference type="GO" id="GO:0046983">
    <property type="term" value="F:protein dimerization activity"/>
    <property type="evidence" value="ECO:0007669"/>
    <property type="project" value="InterPro"/>
</dbReference>
<dbReference type="InterPro" id="IPR050482">
    <property type="entry name" value="Sensor_HK_TwoCompSys"/>
</dbReference>
<evidence type="ECO:0000256" key="2">
    <source>
        <dbReference type="ARBA" id="ARBA00012438"/>
    </source>
</evidence>
<keyword evidence="4" id="KW-0808">Transferase</keyword>
<gene>
    <name evidence="12" type="ORF">GA0070610_3919</name>
</gene>
<accession>A0A1C5GCM8</accession>
<keyword evidence="5" id="KW-0547">Nucleotide-binding</keyword>
<evidence type="ECO:0000256" key="4">
    <source>
        <dbReference type="ARBA" id="ARBA00022679"/>
    </source>
</evidence>
<dbReference type="Pfam" id="PF07730">
    <property type="entry name" value="HisKA_3"/>
    <property type="match status" value="1"/>
</dbReference>
<dbReference type="GO" id="GO:0000155">
    <property type="term" value="F:phosphorelay sensor kinase activity"/>
    <property type="evidence" value="ECO:0007669"/>
    <property type="project" value="InterPro"/>
</dbReference>
<dbReference type="Proteomes" id="UP000198251">
    <property type="component" value="Chromosome I"/>
</dbReference>
<evidence type="ECO:0000256" key="10">
    <source>
        <dbReference type="SAM" id="Phobius"/>
    </source>
</evidence>
<dbReference type="Gene3D" id="1.20.5.1930">
    <property type="match status" value="1"/>
</dbReference>
<keyword evidence="7" id="KW-0067">ATP-binding</keyword>
<dbReference type="GO" id="GO:0005524">
    <property type="term" value="F:ATP binding"/>
    <property type="evidence" value="ECO:0007669"/>
    <property type="project" value="UniProtKB-KW"/>
</dbReference>
<evidence type="ECO:0000256" key="6">
    <source>
        <dbReference type="ARBA" id="ARBA00022777"/>
    </source>
</evidence>
<feature type="region of interest" description="Disordered" evidence="9">
    <location>
        <begin position="386"/>
        <end position="470"/>
    </location>
</feature>
<dbReference type="InterPro" id="IPR036890">
    <property type="entry name" value="HATPase_C_sf"/>
</dbReference>
<feature type="compositionally biased region" description="Low complexity" evidence="9">
    <location>
        <begin position="437"/>
        <end position="465"/>
    </location>
</feature>
<feature type="transmembrane region" description="Helical" evidence="10">
    <location>
        <begin position="26"/>
        <end position="42"/>
    </location>
</feature>
<sequence>MESWRSARAGGGRWSRAVVRLRGADLLLWVGTAAPIAYAGVTPPHSGRATALTLGVLLLLAAAVAVGRRWPVAALVVVVLGSLLDGNFLFAIPVFSYLTGRRSATAVPAAVAFAVLAAGGTALNLGWLGTGAATWFLLASVLLFAGVFPWLVGRYRRQQAVLVEAGRRHAEARDRERRGAAERIRLRERARIAQEMHDSLGHDLSLIALRAAALEVAGDLAPRHRAAAGELRASVAAATERLHGIIGVLREPDGAATIRPADESVGELVDGAREAGMSVRLDGADALAALSPMAVHAAHRMVREALTNAARYAPGAAVDVVLRRDGDRLEVAVVNAPPPAGPLPGPPSTGSGLLALAERVRLAGGALTTGHQDGGGFAVRAQLPVAEPSGADARPPVTARPGGDALPSRTGDPDPAGRWAVGGWPAGEADQPGFPVAPGAGADPSDGGSPGERPGPSPSKSATATEAERRLRDARRRVRLSLLTALGAPAGLALVLSLVYYPVATAGTVLDEGAFARLPLGAQRAELTGLPRRQLTPPDGAARPGCEHYTDGNFPLAQPTWRLCFVEGRLVSKERIDG</sequence>
<dbReference type="PANTHER" id="PTHR24421">
    <property type="entry name" value="NITRATE/NITRITE SENSOR PROTEIN NARX-RELATED"/>
    <property type="match status" value="1"/>
</dbReference>
<evidence type="ECO:0000313" key="12">
    <source>
        <dbReference type="EMBL" id="SCG17599.1"/>
    </source>
</evidence>
<keyword evidence="10" id="KW-0812">Transmembrane</keyword>
<keyword evidence="6 12" id="KW-0418">Kinase</keyword>
<evidence type="ECO:0000256" key="3">
    <source>
        <dbReference type="ARBA" id="ARBA00022553"/>
    </source>
</evidence>
<dbReference type="SUPFAM" id="SSF55874">
    <property type="entry name" value="ATPase domain of HSP90 chaperone/DNA topoisomerase II/histidine kinase"/>
    <property type="match status" value="1"/>
</dbReference>
<dbReference type="EC" id="2.7.13.3" evidence="2"/>
<evidence type="ECO:0000256" key="5">
    <source>
        <dbReference type="ARBA" id="ARBA00022741"/>
    </source>
</evidence>
<keyword evidence="10" id="KW-1133">Transmembrane helix</keyword>
<feature type="transmembrane region" description="Helical" evidence="10">
    <location>
        <begin position="72"/>
        <end position="95"/>
    </location>
</feature>
<keyword evidence="10" id="KW-0472">Membrane</keyword>
<feature type="transmembrane region" description="Helical" evidence="10">
    <location>
        <begin position="49"/>
        <end position="66"/>
    </location>
</feature>